<dbReference type="PROSITE" id="PS51186">
    <property type="entry name" value="GNAT"/>
    <property type="match status" value="1"/>
</dbReference>
<evidence type="ECO:0000313" key="3">
    <source>
        <dbReference type="Proteomes" id="UP000192761"/>
    </source>
</evidence>
<evidence type="ECO:0000259" key="1">
    <source>
        <dbReference type="PROSITE" id="PS51186"/>
    </source>
</evidence>
<dbReference type="SUPFAM" id="SSF55729">
    <property type="entry name" value="Acyl-CoA N-acyltransferases (Nat)"/>
    <property type="match status" value="1"/>
</dbReference>
<dbReference type="EMBL" id="FWXD01000017">
    <property type="protein sequence ID" value="SMC27562.1"/>
    <property type="molecule type" value="Genomic_DNA"/>
</dbReference>
<dbReference type="InterPro" id="IPR000182">
    <property type="entry name" value="GNAT_dom"/>
</dbReference>
<organism evidence="2 3">
    <name type="scientific">Andreprevotia lacus DSM 23236</name>
    <dbReference type="NCBI Taxonomy" id="1121001"/>
    <lineage>
        <taxon>Bacteria</taxon>
        <taxon>Pseudomonadati</taxon>
        <taxon>Pseudomonadota</taxon>
        <taxon>Betaproteobacteria</taxon>
        <taxon>Neisseriales</taxon>
        <taxon>Chitinibacteraceae</taxon>
        <taxon>Andreprevotia</taxon>
    </lineage>
</organism>
<reference evidence="2 3" key="1">
    <citation type="submission" date="2017-04" db="EMBL/GenBank/DDBJ databases">
        <authorList>
            <person name="Afonso C.L."/>
            <person name="Miller P.J."/>
            <person name="Scott M.A."/>
            <person name="Spackman E."/>
            <person name="Goraichik I."/>
            <person name="Dimitrov K.M."/>
            <person name="Suarez D.L."/>
            <person name="Swayne D.E."/>
        </authorList>
    </citation>
    <scope>NUCLEOTIDE SEQUENCE [LARGE SCALE GENOMIC DNA]</scope>
    <source>
        <strain evidence="2 3">DSM 23236</strain>
    </source>
</reference>
<name>A0A1W1XUL9_9NEIS</name>
<dbReference type="Pfam" id="PF13673">
    <property type="entry name" value="Acetyltransf_10"/>
    <property type="match status" value="1"/>
</dbReference>
<dbReference type="CDD" id="cd04301">
    <property type="entry name" value="NAT_SF"/>
    <property type="match status" value="1"/>
</dbReference>
<dbReference type="STRING" id="1121001.SAMN02745857_02911"/>
<dbReference type="Proteomes" id="UP000192761">
    <property type="component" value="Unassembled WGS sequence"/>
</dbReference>
<protein>
    <submittedName>
        <fullName evidence="2">ElaA protein</fullName>
    </submittedName>
</protein>
<keyword evidence="3" id="KW-1185">Reference proteome</keyword>
<dbReference type="AlphaFoldDB" id="A0A1W1XUL9"/>
<dbReference type="RefSeq" id="WP_084091534.1">
    <property type="nucleotide sequence ID" value="NZ_FWXD01000017.1"/>
</dbReference>
<proteinExistence type="predicted"/>
<sequence>MSVTPALRWQWYDFDAFDARTLYAYLKLRVDIFVVEQNCPYPELDDLDLQARHLLGHDEQGRVLACLRLVPPGLKYAQPSLGRVVIAPAARGTGAGHQLIAEALRHSDALYPGMAHQIGAQAHLAGFYGRHGFVQNGDVYDEDGIPHIHMLRAAN</sequence>
<dbReference type="GO" id="GO:0016747">
    <property type="term" value="F:acyltransferase activity, transferring groups other than amino-acyl groups"/>
    <property type="evidence" value="ECO:0007669"/>
    <property type="project" value="InterPro"/>
</dbReference>
<dbReference type="OrthoDB" id="9796171at2"/>
<accession>A0A1W1XUL9</accession>
<dbReference type="Gene3D" id="3.40.630.30">
    <property type="match status" value="1"/>
</dbReference>
<feature type="domain" description="N-acetyltransferase" evidence="1">
    <location>
        <begin position="12"/>
        <end position="155"/>
    </location>
</feature>
<dbReference type="InterPro" id="IPR016181">
    <property type="entry name" value="Acyl_CoA_acyltransferase"/>
</dbReference>
<evidence type="ECO:0000313" key="2">
    <source>
        <dbReference type="EMBL" id="SMC27562.1"/>
    </source>
</evidence>
<gene>
    <name evidence="2" type="ORF">SAMN02745857_02911</name>
</gene>